<reference evidence="1 2" key="2">
    <citation type="journal article" date="2013" name="IMA Fungus">
        <title>IMA Genome-F 1: Ceratocystis fimbriata: Draft nuclear genome sequence for the plant pathogen, Ceratocystis fimbriata.</title>
        <authorList>
            <person name="Wilken P.M."/>
            <person name="Steenkamp E.T."/>
            <person name="Wingfield M.J."/>
            <person name="de Beer Z.W."/>
            <person name="Wingfield B.D."/>
        </authorList>
    </citation>
    <scope>NUCLEOTIDE SEQUENCE [LARGE SCALE GENOMIC DNA]</scope>
    <source>
        <strain evidence="1 2">CBS 114723</strain>
    </source>
</reference>
<sequence length="88" mass="9778">MKIAATATTSLASVPVRLCQSQIVPSLLSERYTALTLTPLSATPPVDMQLAPGLVFRRSSQLSIGWFHRSTEPWAGVTNRPMHFWRKL</sequence>
<dbReference type="EMBL" id="APWK03000113">
    <property type="protein sequence ID" value="PHH50800.1"/>
    <property type="molecule type" value="Genomic_DNA"/>
</dbReference>
<dbReference type="AlphaFoldDB" id="A0A2C5WYL8"/>
<organism evidence="1 2">
    <name type="scientific">Ceratocystis fimbriata CBS 114723</name>
    <dbReference type="NCBI Taxonomy" id="1035309"/>
    <lineage>
        <taxon>Eukaryota</taxon>
        <taxon>Fungi</taxon>
        <taxon>Dikarya</taxon>
        <taxon>Ascomycota</taxon>
        <taxon>Pezizomycotina</taxon>
        <taxon>Sordariomycetes</taxon>
        <taxon>Hypocreomycetidae</taxon>
        <taxon>Microascales</taxon>
        <taxon>Ceratocystidaceae</taxon>
        <taxon>Ceratocystis</taxon>
    </lineage>
</organism>
<comment type="caution">
    <text evidence="1">The sequence shown here is derived from an EMBL/GenBank/DDBJ whole genome shotgun (WGS) entry which is preliminary data.</text>
</comment>
<evidence type="ECO:0000313" key="2">
    <source>
        <dbReference type="Proteomes" id="UP000222788"/>
    </source>
</evidence>
<name>A0A2C5WYL8_9PEZI</name>
<gene>
    <name evidence="1" type="ORF">CFIMG_007340RA00001</name>
</gene>
<evidence type="ECO:0000313" key="1">
    <source>
        <dbReference type="EMBL" id="PHH50800.1"/>
    </source>
</evidence>
<dbReference type="Proteomes" id="UP000222788">
    <property type="component" value="Unassembled WGS sequence"/>
</dbReference>
<accession>A0A2C5WYL8</accession>
<protein>
    <submittedName>
        <fullName evidence="1">Uncharacterized protein</fullName>
    </submittedName>
</protein>
<proteinExistence type="predicted"/>
<keyword evidence="2" id="KW-1185">Reference proteome</keyword>
<reference evidence="1 2" key="1">
    <citation type="journal article" date="2013" name="Fungal Biol.">
        <title>Analysis of microsatellite markers in the genome of the plant pathogen Ceratocystis fimbriata.</title>
        <authorList>
            <person name="Simpson M.C."/>
            <person name="Wilken P.M."/>
            <person name="Coetzee M.P."/>
            <person name="Wingfield M.J."/>
            <person name="Wingfield B.D."/>
        </authorList>
    </citation>
    <scope>NUCLEOTIDE SEQUENCE [LARGE SCALE GENOMIC DNA]</scope>
    <source>
        <strain evidence="1 2">CBS 114723</strain>
    </source>
</reference>